<evidence type="ECO:0000256" key="1">
    <source>
        <dbReference type="PROSITE-ProRule" id="PRU00221"/>
    </source>
</evidence>
<dbReference type="VEuPathDB" id="TrichDB:TRFO_02684"/>
<reference evidence="3" key="1">
    <citation type="submission" date="2016-10" db="EMBL/GenBank/DDBJ databases">
        <authorList>
            <person name="Benchimol M."/>
            <person name="Almeida L.G."/>
            <person name="Vasconcelos A.T."/>
            <person name="Perreira-Neves A."/>
            <person name="Rosa I.A."/>
            <person name="Tasca T."/>
            <person name="Bogo M.R."/>
            <person name="de Souza W."/>
        </authorList>
    </citation>
    <scope>NUCLEOTIDE SEQUENCE [LARGE SCALE GENOMIC DNA]</scope>
    <source>
        <strain evidence="3">K</strain>
    </source>
</reference>
<dbReference type="Proteomes" id="UP000179807">
    <property type="component" value="Unassembled WGS sequence"/>
</dbReference>
<dbReference type="PANTHER" id="PTHR45532:SF1">
    <property type="entry name" value="WD REPEAT-CONTAINING PROTEIN 97"/>
    <property type="match status" value="1"/>
</dbReference>
<dbReference type="SUPFAM" id="SSF50978">
    <property type="entry name" value="WD40 repeat-like"/>
    <property type="match status" value="2"/>
</dbReference>
<feature type="compositionally biased region" description="Polar residues" evidence="2">
    <location>
        <begin position="1003"/>
        <end position="1012"/>
    </location>
</feature>
<comment type="caution">
    <text evidence="3">The sequence shown here is derived from an EMBL/GenBank/DDBJ whole genome shotgun (WGS) entry which is preliminary data.</text>
</comment>
<feature type="compositionally biased region" description="Basic and acidic residues" evidence="2">
    <location>
        <begin position="986"/>
        <end position="1002"/>
    </location>
</feature>
<keyword evidence="1" id="KW-0853">WD repeat</keyword>
<feature type="compositionally biased region" description="Polar residues" evidence="2">
    <location>
        <begin position="1194"/>
        <end position="1203"/>
    </location>
</feature>
<keyword evidence="4" id="KW-1185">Reference proteome</keyword>
<dbReference type="EMBL" id="MLAK01000111">
    <property type="protein sequence ID" value="OHT16428.1"/>
    <property type="molecule type" value="Genomic_DNA"/>
</dbReference>
<dbReference type="Gene3D" id="2.130.10.10">
    <property type="entry name" value="YVTN repeat-like/Quinoprotein amine dehydrogenase"/>
    <property type="match status" value="1"/>
</dbReference>
<dbReference type="InterPro" id="IPR015943">
    <property type="entry name" value="WD40/YVTN_repeat-like_dom_sf"/>
</dbReference>
<feature type="compositionally biased region" description="Polar residues" evidence="2">
    <location>
        <begin position="1213"/>
        <end position="1232"/>
    </location>
</feature>
<feature type="compositionally biased region" description="Basic and acidic residues" evidence="2">
    <location>
        <begin position="905"/>
        <end position="930"/>
    </location>
</feature>
<dbReference type="PANTHER" id="PTHR45532">
    <property type="entry name" value="WD REPEAT-CONTAINING PROTEIN 97"/>
    <property type="match status" value="1"/>
</dbReference>
<gene>
    <name evidence="3" type="ORF">TRFO_02684</name>
</gene>
<dbReference type="InterPro" id="IPR001680">
    <property type="entry name" value="WD40_rpt"/>
</dbReference>
<proteinExistence type="predicted"/>
<feature type="compositionally biased region" description="Basic residues" evidence="2">
    <location>
        <begin position="1069"/>
        <end position="1081"/>
    </location>
</feature>
<feature type="compositionally biased region" description="Polar residues" evidence="2">
    <location>
        <begin position="1047"/>
        <end position="1056"/>
    </location>
</feature>
<evidence type="ECO:0000313" key="4">
    <source>
        <dbReference type="Proteomes" id="UP000179807"/>
    </source>
</evidence>
<evidence type="ECO:0000313" key="3">
    <source>
        <dbReference type="EMBL" id="OHT16428.1"/>
    </source>
</evidence>
<feature type="region of interest" description="Disordered" evidence="2">
    <location>
        <begin position="826"/>
        <end position="1131"/>
    </location>
</feature>
<accession>A0A1J4L377</accession>
<dbReference type="PROSITE" id="PS50082">
    <property type="entry name" value="WD_REPEATS_2"/>
    <property type="match status" value="1"/>
</dbReference>
<feature type="compositionally biased region" description="Basic and acidic residues" evidence="2">
    <location>
        <begin position="1305"/>
        <end position="1314"/>
    </location>
</feature>
<dbReference type="RefSeq" id="XP_068369564.1">
    <property type="nucleotide sequence ID" value="XM_068490838.1"/>
</dbReference>
<feature type="compositionally biased region" description="Polar residues" evidence="2">
    <location>
        <begin position="1280"/>
        <end position="1301"/>
    </location>
</feature>
<name>A0A1J4L377_9EUKA</name>
<dbReference type="InterPro" id="IPR036322">
    <property type="entry name" value="WD40_repeat_dom_sf"/>
</dbReference>
<feature type="compositionally biased region" description="Acidic residues" evidence="2">
    <location>
        <begin position="1233"/>
        <end position="1248"/>
    </location>
</feature>
<feature type="compositionally biased region" description="Polar residues" evidence="2">
    <location>
        <begin position="1254"/>
        <end position="1270"/>
    </location>
</feature>
<sequence length="1706" mass="195418">MIDYTLKISNGKSNVFSMNSPSPPSIEAPFITWGLHMYFQIDYGNNLCFNFLPLNNYEYLSITFNHIARLEKTIVEESAPYQISAATYIKYLDLIVGILSTNGEFIVFRRNDLNHPFHTKIRTGQIGVFHVLFSEQSKSIITVGQDIRVWNFEYLHPEVKFLSNESEIIITLRTVIETSPDSSMLNAPSFDYRREQFILPSDRGFRKITLDGKFIEYASKLPASYRTAVEYVPSDNSIVTADPVEGICHWLVGGQLSSRFHFTQDSISSIRCVNSEFFIYLDVKLNLYVFDILTSNVFHMMTLPEKPIAMILYEALGAKLAFCFRTKLVVYSIVLPWNLWANSIPKPIKIKKCVQAYSASRIIVQNGTGLISLVSPRTKETLTSASLIALHPIASFFYDRHCSSTNNNKSNSEIDLSSSNEFKNSTHEISSILVGEDNNTLTLSNIDLTNISLSEFKMNHNINCSDFIKNSFCSDDIDSSNLIKSDQLFILLKNGIVVLFGTGTIPCKKLAEVDLNAQTIFNLTFRDKFYYGVGTMSGDLLLCDEKTLEVEKRIVIFKIPLVGAFFDPVYGTVLMLYESFIVRYDLESSLVIDKVFIPAGNIMEMSHNFLVIGYENGSMNFISIKKDSLFIHNKEGKRFHTDVITGISFTSNFFVSASIDCTVKVWSYDGSNISTITLPFPLYGVEILNGRRDLIVGTGKDIIVIEGYNIFNEDLEPKDKVYDNYNQLKDHLSEQTSISIVDPEIRKQILESTSVLGHYVPPVPESPEPEVNECNVFENMTPFIQHPKRKVEDLDESAKNKIFHEMLSLTNDDKPAKSAFVFRETAPNPSIESKQQESKDTSNNSDSDNKEPENVVSPNENDIKNDIPSNRKKRSKKFQLSTHKGLQDWISSESPKPKRKRKKKQLENDSPRKTESDNSVKNNFEEEVKESFLSIEPLPEPEPEPEIEIYFNPLCKSPNTSEAYSSSRPTRPSRTRNPNSPFYILSDKEEPPKMNVTEEKNQEPNSANNYRISSPREIPKKKISSNNPNNKSPKENQHKKIPKEKSSIPTKQNTKSNKPKNDNQENNPKKRRMSKTGKKPIGKNPNHTGKKNKKISEKNPGNLEETCNHGMDSQNVENKISDESISEEGNPEVIIDINNEIVNYHPSSNDDNEFESYTSEMQYQNDISSNMFRNTSDSSFILNDTRKRLHNNDDAFSSMSSRPISRKDEGAPSSMSNPRRSYNNKQSISDESSNADDEYTQMTDDDFDGVFPRNKSQVPQENIKTSSVQHSIVAPPNLKKNLTSPRKNKIHQNNIQQSQKYSPYKSERKHEATPKPKKNLPCSPSSPRHHNNVKNKSNTPDVNYSKFKDYCQAIDNDDQRSLDSFDQETIDNRHLIKTCYQPPHSFSPQPLRRKKPLKLSEKTLDNTNYSILNNEDGNWFSYTKNKVNIRNERKRSRTPPLKKTYEMPSPSFILDVDTIMRRVEEGDLSLLPLLERIYSEGFPFSAMTRSQVINNNDSHNTHTIHRTKKLRSNRYYDNELYEKNKTNKSRQYFMLEFLNMKEIFAFPPEFMKTDFSNLGKGSSSSLLLNERIFNNRLSNDTSDIFTTNSNLVMINDDSDDYNIRRRNIIRNDNDNVFLTPPKKSGVFRPHKSLSKKHHINEDNHYQIQYGVASPRKLHSLQNSPNCDIDDEDSFNKSVLIKRLVKPRVTLTRRHGGKRKASHILYK</sequence>
<feature type="compositionally biased region" description="Low complexity" evidence="2">
    <location>
        <begin position="965"/>
        <end position="981"/>
    </location>
</feature>
<feature type="compositionally biased region" description="Polar residues" evidence="2">
    <location>
        <begin position="878"/>
        <end position="894"/>
    </location>
</feature>
<feature type="compositionally biased region" description="Basic and acidic residues" evidence="2">
    <location>
        <begin position="1032"/>
        <end position="1046"/>
    </location>
</feature>
<dbReference type="SMART" id="SM00320">
    <property type="entry name" value="WD40"/>
    <property type="match status" value="2"/>
</dbReference>
<evidence type="ECO:0000256" key="2">
    <source>
        <dbReference type="SAM" id="MobiDB-lite"/>
    </source>
</evidence>
<protein>
    <submittedName>
        <fullName evidence="3">Uncharacterized protein</fullName>
    </submittedName>
</protein>
<feature type="repeat" description="WD" evidence="1">
    <location>
        <begin position="637"/>
        <end position="676"/>
    </location>
</feature>
<feature type="region of interest" description="Disordered" evidence="2">
    <location>
        <begin position="1191"/>
        <end position="1344"/>
    </location>
</feature>
<dbReference type="GeneID" id="94825542"/>
<organism evidence="3 4">
    <name type="scientific">Tritrichomonas foetus</name>
    <dbReference type="NCBI Taxonomy" id="1144522"/>
    <lineage>
        <taxon>Eukaryota</taxon>
        <taxon>Metamonada</taxon>
        <taxon>Parabasalia</taxon>
        <taxon>Tritrichomonadida</taxon>
        <taxon>Tritrichomonadidae</taxon>
        <taxon>Tritrichomonas</taxon>
    </lineage>
</organism>